<dbReference type="InterPro" id="IPR000905">
    <property type="entry name" value="Gcp-like_dom"/>
</dbReference>
<proteinExistence type="predicted"/>
<evidence type="ECO:0000259" key="1">
    <source>
        <dbReference type="Pfam" id="PF00814"/>
    </source>
</evidence>
<dbReference type="InterPro" id="IPR043129">
    <property type="entry name" value="ATPase_NBD"/>
</dbReference>
<keyword evidence="3" id="KW-1185">Reference proteome</keyword>
<evidence type="ECO:0000313" key="2">
    <source>
        <dbReference type="Ensembl" id="ENSSGRP00000079764.1"/>
    </source>
</evidence>
<dbReference type="Pfam" id="PF00814">
    <property type="entry name" value="TsaD"/>
    <property type="match status" value="1"/>
</dbReference>
<accession>A0A672QUB0</accession>
<dbReference type="PANTHER" id="PTHR11735:SF6">
    <property type="entry name" value="TRNA N6-ADENOSINE THREONYLCARBAMOYLTRANSFERASE, MITOCHONDRIAL"/>
    <property type="match status" value="1"/>
</dbReference>
<feature type="domain" description="Gcp-like" evidence="1">
    <location>
        <begin position="47"/>
        <end position="147"/>
    </location>
</feature>
<dbReference type="Ensembl" id="ENSSGRT00000084941.1">
    <property type="protein sequence ID" value="ENSSGRP00000079764.1"/>
    <property type="gene ID" value="ENSSGRG00000040413.1"/>
</dbReference>
<dbReference type="PANTHER" id="PTHR11735">
    <property type="entry name" value="TRNA N6-ADENOSINE THREONYLCARBAMOYLTRANSFERASE"/>
    <property type="match status" value="1"/>
</dbReference>
<dbReference type="SUPFAM" id="SSF53067">
    <property type="entry name" value="Actin-like ATPase domain"/>
    <property type="match status" value="1"/>
</dbReference>
<dbReference type="Gene3D" id="3.30.420.40">
    <property type="match status" value="1"/>
</dbReference>
<organism evidence="2 3">
    <name type="scientific">Sinocyclocheilus grahami</name>
    <name type="common">Dianchi golden-line fish</name>
    <name type="synonym">Barbus grahami</name>
    <dbReference type="NCBI Taxonomy" id="75366"/>
    <lineage>
        <taxon>Eukaryota</taxon>
        <taxon>Metazoa</taxon>
        <taxon>Chordata</taxon>
        <taxon>Craniata</taxon>
        <taxon>Vertebrata</taxon>
        <taxon>Euteleostomi</taxon>
        <taxon>Actinopterygii</taxon>
        <taxon>Neopterygii</taxon>
        <taxon>Teleostei</taxon>
        <taxon>Ostariophysi</taxon>
        <taxon>Cypriniformes</taxon>
        <taxon>Cyprinidae</taxon>
        <taxon>Cyprininae</taxon>
        <taxon>Sinocyclocheilus</taxon>
    </lineage>
</organism>
<evidence type="ECO:0000313" key="3">
    <source>
        <dbReference type="Proteomes" id="UP000472262"/>
    </source>
</evidence>
<protein>
    <submittedName>
        <fullName evidence="2">Probable tRNA N6-adenosine threonylcarbamoyltransferase, mitochondrial</fullName>
    </submittedName>
</protein>
<sequence length="218" mass="23825">HRTYRLVLGIETSCDETGAAVLDETGGILGESGAFSEIDTPGVRIATDFINNLSVEKGQLLSCVKDIAAASQHTMASHIAKRTHRAILFCKSKGLLPQHKPTLVVSGGVASNEYIRQTLKIVTDATGLHLLCPPSKFCTDNGVMIAWNGIERLKQGKGIMSHCEEVTYEPKAPLGLEVKVTSEVKDAAIKIPRIKTEDKFLTLCRKKISYILINDYLF</sequence>
<gene>
    <name evidence="2" type="primary">LOC107565016</name>
</gene>
<reference evidence="2" key="1">
    <citation type="submission" date="2025-08" db="UniProtKB">
        <authorList>
            <consortium name="Ensembl"/>
        </authorList>
    </citation>
    <scope>IDENTIFICATION</scope>
</reference>
<dbReference type="GO" id="GO:0005739">
    <property type="term" value="C:mitochondrion"/>
    <property type="evidence" value="ECO:0007669"/>
    <property type="project" value="TreeGrafter"/>
</dbReference>
<dbReference type="InParanoid" id="A0A672QUB0"/>
<dbReference type="OMA" id="HIAQRTH"/>
<reference evidence="2" key="2">
    <citation type="submission" date="2025-09" db="UniProtKB">
        <authorList>
            <consortium name="Ensembl"/>
        </authorList>
    </citation>
    <scope>IDENTIFICATION</scope>
</reference>
<dbReference type="Proteomes" id="UP000472262">
    <property type="component" value="Unassembled WGS sequence"/>
</dbReference>
<dbReference type="AlphaFoldDB" id="A0A672QUB0"/>
<name>A0A672QUB0_SINGR</name>